<evidence type="ECO:0000313" key="1">
    <source>
        <dbReference type="EMBL" id="EHO49499.1"/>
    </source>
</evidence>
<dbReference type="AlphaFoldDB" id="H1LIW9"/>
<sequence>MPRVLSALLRSLLHFVSCFCRIDCLEKRVGHFDRLNWMK</sequence>
<proteinExistence type="predicted"/>
<evidence type="ECO:0000313" key="2">
    <source>
        <dbReference type="Proteomes" id="UP000005025"/>
    </source>
</evidence>
<dbReference type="STRING" id="797516.HMPREF9104_02561"/>
<accession>H1LIW9</accession>
<reference evidence="1 2" key="1">
    <citation type="submission" date="2011-09" db="EMBL/GenBank/DDBJ databases">
        <authorList>
            <person name="Weinstock G."/>
            <person name="Sodergren E."/>
            <person name="Clifton S."/>
            <person name="Fulton L."/>
            <person name="Fulton B."/>
            <person name="Courtney L."/>
            <person name="Fronick C."/>
            <person name="Harrison M."/>
            <person name="Strong C."/>
            <person name="Farmer C."/>
            <person name="Delahaunty K."/>
            <person name="Markovic C."/>
            <person name="Hall O."/>
            <person name="Minx P."/>
            <person name="Tomlinson C."/>
            <person name="Mitreva M."/>
            <person name="Hou S."/>
            <person name="Chen J."/>
            <person name="Wollam A."/>
            <person name="Pepin K.H."/>
            <person name="Johnson M."/>
            <person name="Bhonagiri V."/>
            <person name="Zhang X."/>
            <person name="Suruliraj S."/>
            <person name="Warren W."/>
            <person name="Chinwalla A."/>
            <person name="Mardis E.R."/>
            <person name="Wilson R.K."/>
        </authorList>
    </citation>
    <scope>NUCLEOTIDE SEQUENCE [LARGE SCALE GENOMIC DNA]</scope>
    <source>
        <strain evidence="1 2">F0435</strain>
    </source>
</reference>
<organism evidence="1 2">
    <name type="scientific">Lentilactobacillus kisonensis F0435</name>
    <dbReference type="NCBI Taxonomy" id="797516"/>
    <lineage>
        <taxon>Bacteria</taxon>
        <taxon>Bacillati</taxon>
        <taxon>Bacillota</taxon>
        <taxon>Bacilli</taxon>
        <taxon>Lactobacillales</taxon>
        <taxon>Lactobacillaceae</taxon>
        <taxon>Lentilactobacillus</taxon>
    </lineage>
</organism>
<gene>
    <name evidence="1" type="ORF">HMPREF9104_02561</name>
</gene>
<comment type="caution">
    <text evidence="1">The sequence shown here is derived from an EMBL/GenBank/DDBJ whole genome shotgun (WGS) entry which is preliminary data.</text>
</comment>
<name>H1LIW9_9LACO</name>
<protein>
    <submittedName>
        <fullName evidence="1">Uncharacterized protein</fullName>
    </submittedName>
</protein>
<dbReference type="HOGENOM" id="CLU_3311788_0_0_9"/>
<dbReference type="Proteomes" id="UP000005025">
    <property type="component" value="Unassembled WGS sequence"/>
</dbReference>
<dbReference type="EMBL" id="AGRJ01000222">
    <property type="protein sequence ID" value="EHO49499.1"/>
    <property type="molecule type" value="Genomic_DNA"/>
</dbReference>